<evidence type="ECO:0000256" key="2">
    <source>
        <dbReference type="ARBA" id="ARBA00022801"/>
    </source>
</evidence>
<reference evidence="4 5" key="1">
    <citation type="journal article" date="2019" name="Int. J. Syst. Evol. Microbiol.">
        <title>The Global Catalogue of Microorganisms (GCM) 10K type strain sequencing project: providing services to taxonomists for standard genome sequencing and annotation.</title>
        <authorList>
            <consortium name="The Broad Institute Genomics Platform"/>
            <consortium name="The Broad Institute Genome Sequencing Center for Infectious Disease"/>
            <person name="Wu L."/>
            <person name="Ma J."/>
        </authorList>
    </citation>
    <scope>NUCLEOTIDE SEQUENCE [LARGE SCALE GENOMIC DNA]</scope>
    <source>
        <strain evidence="4 5">CGMCC 1.15824</strain>
    </source>
</reference>
<organism evidence="4 5">
    <name type="scientific">Saliphagus infecundisoli</name>
    <dbReference type="NCBI Taxonomy" id="1849069"/>
    <lineage>
        <taxon>Archaea</taxon>
        <taxon>Methanobacteriati</taxon>
        <taxon>Methanobacteriota</taxon>
        <taxon>Stenosarchaea group</taxon>
        <taxon>Halobacteria</taxon>
        <taxon>Halobacteriales</taxon>
        <taxon>Natrialbaceae</taxon>
        <taxon>Saliphagus</taxon>
    </lineage>
</organism>
<keyword evidence="2 4" id="KW-0378">Hydrolase</keyword>
<dbReference type="InterPro" id="IPR036412">
    <property type="entry name" value="HAD-like_sf"/>
</dbReference>
<name>A0ABD5QCZ2_9EURY</name>
<keyword evidence="3" id="KW-0460">Magnesium</keyword>
<keyword evidence="1" id="KW-0479">Metal-binding</keyword>
<evidence type="ECO:0000313" key="4">
    <source>
        <dbReference type="EMBL" id="MFC4987422.1"/>
    </source>
</evidence>
<dbReference type="EMBL" id="JBHSJG010000024">
    <property type="protein sequence ID" value="MFC4987422.1"/>
    <property type="molecule type" value="Genomic_DNA"/>
</dbReference>
<protein>
    <submittedName>
        <fullName evidence="4">HAD family hydrolase</fullName>
        <ecNumber evidence="4">3.1.3.-</ecNumber>
    </submittedName>
</protein>
<sequence>MYLVLDYGGVIVEHCDEREQAHVLDVDPETDPYPGWLAYFAFRDGFVQNTADYVDLLSTLTEASHEACHEYLEKTWLDPEFPEEHVGILRELATDHTLVLFSNMARPWIETVLSEHGVLDCFHDLVVSSDLRRPKPHPKGYYECLPEDDERVAFVSDEYNEDLMMGETFDMTSVWIENDEETPYREPDVRVSTFSDLPDVLSGNGHTPFR</sequence>
<dbReference type="InterPro" id="IPR023214">
    <property type="entry name" value="HAD_sf"/>
</dbReference>
<dbReference type="GO" id="GO:0016787">
    <property type="term" value="F:hydrolase activity"/>
    <property type="evidence" value="ECO:0007669"/>
    <property type="project" value="UniProtKB-KW"/>
</dbReference>
<dbReference type="SUPFAM" id="SSF56784">
    <property type="entry name" value="HAD-like"/>
    <property type="match status" value="1"/>
</dbReference>
<evidence type="ECO:0000256" key="1">
    <source>
        <dbReference type="ARBA" id="ARBA00022723"/>
    </source>
</evidence>
<dbReference type="Gene3D" id="3.40.50.1000">
    <property type="entry name" value="HAD superfamily/HAD-like"/>
    <property type="match status" value="1"/>
</dbReference>
<dbReference type="Proteomes" id="UP001595925">
    <property type="component" value="Unassembled WGS sequence"/>
</dbReference>
<dbReference type="CDD" id="cd01427">
    <property type="entry name" value="HAD_like"/>
    <property type="match status" value="1"/>
</dbReference>
<dbReference type="RefSeq" id="WP_224829711.1">
    <property type="nucleotide sequence ID" value="NZ_JAIVEF010000025.1"/>
</dbReference>
<accession>A0ABD5QCZ2</accession>
<dbReference type="EC" id="3.1.3.-" evidence="4"/>
<dbReference type="Pfam" id="PF00702">
    <property type="entry name" value="Hydrolase"/>
    <property type="match status" value="1"/>
</dbReference>
<dbReference type="PANTHER" id="PTHR46470:SF2">
    <property type="entry name" value="GLYCERALDEHYDE 3-PHOSPHATE PHOSPHATASE"/>
    <property type="match status" value="1"/>
</dbReference>
<dbReference type="AlphaFoldDB" id="A0ABD5QCZ2"/>
<dbReference type="GO" id="GO:0046872">
    <property type="term" value="F:metal ion binding"/>
    <property type="evidence" value="ECO:0007669"/>
    <property type="project" value="UniProtKB-KW"/>
</dbReference>
<proteinExistence type="predicted"/>
<evidence type="ECO:0000313" key="5">
    <source>
        <dbReference type="Proteomes" id="UP001595925"/>
    </source>
</evidence>
<keyword evidence="5" id="KW-1185">Reference proteome</keyword>
<gene>
    <name evidence="4" type="ORF">ACFPFO_06535</name>
</gene>
<dbReference type="InterPro" id="IPR051400">
    <property type="entry name" value="HAD-like_hydrolase"/>
</dbReference>
<comment type="caution">
    <text evidence="4">The sequence shown here is derived from an EMBL/GenBank/DDBJ whole genome shotgun (WGS) entry which is preliminary data.</text>
</comment>
<evidence type="ECO:0000256" key="3">
    <source>
        <dbReference type="ARBA" id="ARBA00022842"/>
    </source>
</evidence>
<dbReference type="PANTHER" id="PTHR46470">
    <property type="entry name" value="N-ACYLNEURAMINATE-9-PHOSPHATASE"/>
    <property type="match status" value="1"/>
</dbReference>